<dbReference type="PANTHER" id="PTHR43071">
    <property type="entry name" value="2-AMINO-4-HYDROXY-6-HYDROXYMETHYLDIHYDROPTERIDINE PYROPHOSPHOKINASE"/>
    <property type="match status" value="1"/>
</dbReference>
<dbReference type="InterPro" id="IPR035907">
    <property type="entry name" value="Hppk_sf"/>
</dbReference>
<protein>
    <recommendedName>
        <fullName evidence="2">2-amino-4-hydroxy-6-hydroxymethyldihydropteridine diphosphokinase</fullName>
        <ecNumber evidence="2">2.7.6.3</ecNumber>
    </recommendedName>
</protein>
<accession>A0AA41X1R5</accession>
<comment type="pathway">
    <text evidence="1">Cofactor biosynthesis; tetrahydrofolate biosynthesis; 2-amino-4-hydroxy-6-hydroxymethyl-7,8-dihydropteridine diphosphate from 7,8-dihydroneopterin triphosphate: step 4/4.</text>
</comment>
<dbReference type="PROSITE" id="PS00794">
    <property type="entry name" value="HPPK"/>
    <property type="match status" value="1"/>
</dbReference>
<evidence type="ECO:0000256" key="1">
    <source>
        <dbReference type="ARBA" id="ARBA00005051"/>
    </source>
</evidence>
<dbReference type="GO" id="GO:0046656">
    <property type="term" value="P:folic acid biosynthetic process"/>
    <property type="evidence" value="ECO:0007669"/>
    <property type="project" value="UniProtKB-KW"/>
</dbReference>
<dbReference type="PANTHER" id="PTHR43071:SF2">
    <property type="entry name" value="2-AMINO-4-HYDROXY-6-HYDROXYMETHYLDIHYDROPTERIDINE PYROPHOSPHOKINASE"/>
    <property type="match status" value="1"/>
</dbReference>
<dbReference type="SUPFAM" id="SSF55083">
    <property type="entry name" value="6-hydroxymethyl-7,8-dihydropterin pyrophosphokinase, HPPK"/>
    <property type="match status" value="1"/>
</dbReference>
<keyword evidence="5" id="KW-0418">Kinase</keyword>
<keyword evidence="6" id="KW-0067">ATP-binding</keyword>
<dbReference type="GO" id="GO:0005524">
    <property type="term" value="F:ATP binding"/>
    <property type="evidence" value="ECO:0007669"/>
    <property type="project" value="UniProtKB-KW"/>
</dbReference>
<evidence type="ECO:0000256" key="4">
    <source>
        <dbReference type="ARBA" id="ARBA00022741"/>
    </source>
</evidence>
<evidence type="ECO:0000256" key="6">
    <source>
        <dbReference type="ARBA" id="ARBA00022840"/>
    </source>
</evidence>
<dbReference type="GO" id="GO:0016301">
    <property type="term" value="F:kinase activity"/>
    <property type="evidence" value="ECO:0007669"/>
    <property type="project" value="UniProtKB-KW"/>
</dbReference>
<comment type="caution">
    <text evidence="9">The sequence shown here is derived from an EMBL/GenBank/DDBJ whole genome shotgun (WGS) entry which is preliminary data.</text>
</comment>
<dbReference type="EC" id="2.7.6.3" evidence="2"/>
<dbReference type="Gene3D" id="3.30.70.560">
    <property type="entry name" value="7,8-Dihydro-6-hydroxymethylpterin-pyrophosphokinase HPPK"/>
    <property type="match status" value="1"/>
</dbReference>
<evidence type="ECO:0000256" key="7">
    <source>
        <dbReference type="ARBA" id="ARBA00022909"/>
    </source>
</evidence>
<evidence type="ECO:0000256" key="3">
    <source>
        <dbReference type="ARBA" id="ARBA00022679"/>
    </source>
</evidence>
<dbReference type="EMBL" id="JANATA010000003">
    <property type="protein sequence ID" value="MCP3427873.1"/>
    <property type="molecule type" value="Genomic_DNA"/>
</dbReference>
<dbReference type="NCBIfam" id="TIGR01498">
    <property type="entry name" value="folK"/>
    <property type="match status" value="1"/>
</dbReference>
<name>A0AA41X1R5_9ALTE</name>
<dbReference type="RefSeq" id="WP_254098665.1">
    <property type="nucleotide sequence ID" value="NZ_JANATA010000003.1"/>
</dbReference>
<reference evidence="9" key="1">
    <citation type="submission" date="2022-07" db="EMBL/GenBank/DDBJ databases">
        <title>Characterization of the Novel Bacterium Alteromonas immobilis LMIT006 and Alteromonas gregis LMIT007.</title>
        <authorList>
            <person name="Lin X."/>
        </authorList>
    </citation>
    <scope>NUCLEOTIDE SEQUENCE</scope>
    <source>
        <strain evidence="9">LMIT007</strain>
    </source>
</reference>
<dbReference type="GO" id="GO:0003848">
    <property type="term" value="F:2-amino-4-hydroxy-6-hydroxymethyldihydropteridine diphosphokinase activity"/>
    <property type="evidence" value="ECO:0007669"/>
    <property type="project" value="UniProtKB-EC"/>
</dbReference>
<sequence>MPQQHHILISIGSNINREYYTQRGLQALHNAFAELTLSPTYETAAVGFNGSPFYNLVASAYTDLSITEVNAVFKQIEQDNDRVRSEEKYAARTLDIDLLTYDDVVSIEPIVLPRPEITFHAFCLRPMADLVPDLIHPGTGQTYQAMWDAFSAPEQKLWQVDIQWSIS</sequence>
<evidence type="ECO:0000313" key="9">
    <source>
        <dbReference type="EMBL" id="MCP3427873.1"/>
    </source>
</evidence>
<evidence type="ECO:0000256" key="5">
    <source>
        <dbReference type="ARBA" id="ARBA00022777"/>
    </source>
</evidence>
<evidence type="ECO:0000256" key="2">
    <source>
        <dbReference type="ARBA" id="ARBA00013253"/>
    </source>
</evidence>
<organism evidence="9 10">
    <name type="scientific">Opacimonas viscosa</name>
    <dbReference type="NCBI Taxonomy" id="2961944"/>
    <lineage>
        <taxon>Bacteria</taxon>
        <taxon>Pseudomonadati</taxon>
        <taxon>Pseudomonadota</taxon>
        <taxon>Gammaproteobacteria</taxon>
        <taxon>Alteromonadales</taxon>
        <taxon>Alteromonadaceae</taxon>
        <taxon>Opacimonas</taxon>
    </lineage>
</organism>
<dbReference type="InterPro" id="IPR000550">
    <property type="entry name" value="Hppk"/>
</dbReference>
<keyword evidence="7" id="KW-0289">Folate biosynthesis</keyword>
<keyword evidence="10" id="KW-1185">Reference proteome</keyword>
<dbReference type="AlphaFoldDB" id="A0AA41X1R5"/>
<gene>
    <name evidence="9" type="primary">folK</name>
    <name evidence="9" type="ORF">NLF92_02815</name>
</gene>
<dbReference type="Pfam" id="PF01288">
    <property type="entry name" value="HPPK"/>
    <property type="match status" value="1"/>
</dbReference>
<evidence type="ECO:0000313" key="10">
    <source>
        <dbReference type="Proteomes" id="UP001165413"/>
    </source>
</evidence>
<feature type="domain" description="7,8-dihydro-6-hydroxymethylpterin-pyrophosphokinase" evidence="8">
    <location>
        <begin position="88"/>
        <end position="99"/>
    </location>
</feature>
<keyword evidence="4" id="KW-0547">Nucleotide-binding</keyword>
<dbReference type="Proteomes" id="UP001165413">
    <property type="component" value="Unassembled WGS sequence"/>
</dbReference>
<proteinExistence type="predicted"/>
<dbReference type="CDD" id="cd00483">
    <property type="entry name" value="HPPK"/>
    <property type="match status" value="1"/>
</dbReference>
<evidence type="ECO:0000259" key="8">
    <source>
        <dbReference type="PROSITE" id="PS00794"/>
    </source>
</evidence>
<keyword evidence="3 9" id="KW-0808">Transferase</keyword>